<gene>
    <name evidence="1" type="ORF">JJL56_18025</name>
</gene>
<name>A0ABS1I119_9PROT</name>
<reference evidence="1 2" key="1">
    <citation type="submission" date="2021-01" db="EMBL/GenBank/DDBJ databases">
        <title>Azospirillum sp. YIM DDC1 draft genome.</title>
        <authorList>
            <person name="Wang Y.-X."/>
        </authorList>
    </citation>
    <scope>NUCLEOTIDE SEQUENCE [LARGE SCALE GENOMIC DNA]</scope>
    <source>
        <strain evidence="1 2">YIM DDC1</strain>
    </source>
</reference>
<evidence type="ECO:0000313" key="1">
    <source>
        <dbReference type="EMBL" id="MBK4720768.1"/>
    </source>
</evidence>
<protein>
    <submittedName>
        <fullName evidence="1">Uncharacterized protein</fullName>
    </submittedName>
</protein>
<keyword evidence="2" id="KW-1185">Reference proteome</keyword>
<accession>A0ABS1I119</accession>
<sequence>MTENLIGDAAACARTLARIQGVALDDADAALCGRLLAAVPGMLAAAHSGGSLFDVPLGAHTALVAGTITGERA</sequence>
<organism evidence="1 2">
    <name type="scientific">Azospirillum aestuarii</name>
    <dbReference type="NCBI Taxonomy" id="2802052"/>
    <lineage>
        <taxon>Bacteria</taxon>
        <taxon>Pseudomonadati</taxon>
        <taxon>Pseudomonadota</taxon>
        <taxon>Alphaproteobacteria</taxon>
        <taxon>Rhodospirillales</taxon>
        <taxon>Azospirillaceae</taxon>
        <taxon>Azospirillum</taxon>
    </lineage>
</organism>
<comment type="caution">
    <text evidence="1">The sequence shown here is derived from an EMBL/GenBank/DDBJ whole genome shotgun (WGS) entry which is preliminary data.</text>
</comment>
<dbReference type="Proteomes" id="UP000654452">
    <property type="component" value="Unassembled WGS sequence"/>
</dbReference>
<dbReference type="EMBL" id="JAEPIV010000010">
    <property type="protein sequence ID" value="MBK4720768.1"/>
    <property type="molecule type" value="Genomic_DNA"/>
</dbReference>
<dbReference type="RefSeq" id="WP_200485817.1">
    <property type="nucleotide sequence ID" value="NZ_JAEPIV010000010.1"/>
</dbReference>
<evidence type="ECO:0000313" key="2">
    <source>
        <dbReference type="Proteomes" id="UP000654452"/>
    </source>
</evidence>
<proteinExistence type="predicted"/>